<feature type="domain" description="SH3" evidence="4">
    <location>
        <begin position="1"/>
        <end position="28"/>
    </location>
</feature>
<name>A0A915P9D4_9BILA</name>
<reference evidence="6" key="1">
    <citation type="submission" date="2022-11" db="UniProtKB">
        <authorList>
            <consortium name="WormBaseParasite"/>
        </authorList>
    </citation>
    <scope>IDENTIFICATION</scope>
</reference>
<dbReference type="SUPFAM" id="SSF50044">
    <property type="entry name" value="SH3-domain"/>
    <property type="match status" value="1"/>
</dbReference>
<dbReference type="InterPro" id="IPR036028">
    <property type="entry name" value="SH3-like_dom_sf"/>
</dbReference>
<keyword evidence="5" id="KW-1185">Reference proteome</keyword>
<organism evidence="5 6">
    <name type="scientific">Meloidogyne floridensis</name>
    <dbReference type="NCBI Taxonomy" id="298350"/>
    <lineage>
        <taxon>Eukaryota</taxon>
        <taxon>Metazoa</taxon>
        <taxon>Ecdysozoa</taxon>
        <taxon>Nematoda</taxon>
        <taxon>Chromadorea</taxon>
        <taxon>Rhabditida</taxon>
        <taxon>Tylenchina</taxon>
        <taxon>Tylenchomorpha</taxon>
        <taxon>Tylenchoidea</taxon>
        <taxon>Meloidogynidae</taxon>
        <taxon>Meloidogyninae</taxon>
        <taxon>Meloidogyne</taxon>
    </lineage>
</organism>
<evidence type="ECO:0000256" key="1">
    <source>
        <dbReference type="ARBA" id="ARBA00022443"/>
    </source>
</evidence>
<evidence type="ECO:0000313" key="6">
    <source>
        <dbReference type="WBParaSite" id="scf7180000424564.g13469"/>
    </source>
</evidence>
<feature type="compositionally biased region" description="Low complexity" evidence="3">
    <location>
        <begin position="243"/>
        <end position="253"/>
    </location>
</feature>
<feature type="compositionally biased region" description="Basic and acidic residues" evidence="3">
    <location>
        <begin position="522"/>
        <end position="542"/>
    </location>
</feature>
<dbReference type="GO" id="GO:0006511">
    <property type="term" value="P:ubiquitin-dependent protein catabolic process"/>
    <property type="evidence" value="ECO:0007669"/>
    <property type="project" value="InterPro"/>
</dbReference>
<dbReference type="WBParaSite" id="scf7180000424564.g13469">
    <property type="protein sequence ID" value="scf7180000424564.g13469"/>
    <property type="gene ID" value="scf7180000424564.g13469"/>
</dbReference>
<feature type="compositionally biased region" description="Gly residues" evidence="3">
    <location>
        <begin position="80"/>
        <end position="93"/>
    </location>
</feature>
<feature type="compositionally biased region" description="Low complexity" evidence="3">
    <location>
        <begin position="265"/>
        <end position="286"/>
    </location>
</feature>
<feature type="region of interest" description="Disordered" evidence="3">
    <location>
        <begin position="133"/>
        <end position="175"/>
    </location>
</feature>
<feature type="region of interest" description="Disordered" evidence="3">
    <location>
        <begin position="233"/>
        <end position="253"/>
    </location>
</feature>
<dbReference type="GO" id="GO:0034098">
    <property type="term" value="C:VCP-NPL4-UFD1 AAA ATPase complex"/>
    <property type="evidence" value="ECO:0007669"/>
    <property type="project" value="TreeGrafter"/>
</dbReference>
<evidence type="ECO:0000313" key="5">
    <source>
        <dbReference type="Proteomes" id="UP000887560"/>
    </source>
</evidence>
<protein>
    <submittedName>
        <fullName evidence="6">SH3 domain-containing protein</fullName>
    </submittedName>
</protein>
<dbReference type="Gene3D" id="2.30.30.40">
    <property type="entry name" value="SH3 Domains"/>
    <property type="match status" value="1"/>
</dbReference>
<dbReference type="InterPro" id="IPR001452">
    <property type="entry name" value="SH3_domain"/>
</dbReference>
<evidence type="ECO:0000256" key="2">
    <source>
        <dbReference type="PROSITE-ProRule" id="PRU00192"/>
    </source>
</evidence>
<dbReference type="PROSITE" id="PS50002">
    <property type="entry name" value="SH3"/>
    <property type="match status" value="1"/>
</dbReference>
<keyword evidence="1 2" id="KW-0728">SH3 domain</keyword>
<dbReference type="GO" id="GO:0036503">
    <property type="term" value="P:ERAD pathway"/>
    <property type="evidence" value="ECO:0007669"/>
    <property type="project" value="TreeGrafter"/>
</dbReference>
<dbReference type="GO" id="GO:0031593">
    <property type="term" value="F:polyubiquitin modification-dependent protein binding"/>
    <property type="evidence" value="ECO:0007669"/>
    <property type="project" value="TreeGrafter"/>
</dbReference>
<evidence type="ECO:0000256" key="3">
    <source>
        <dbReference type="SAM" id="MobiDB-lite"/>
    </source>
</evidence>
<dbReference type="Proteomes" id="UP000887560">
    <property type="component" value="Unplaced"/>
</dbReference>
<dbReference type="Gene3D" id="2.40.40.50">
    <property type="entry name" value="Ubiquitin fusion degradation protein UFD1, N-terminal domain"/>
    <property type="match status" value="1"/>
</dbReference>
<dbReference type="PANTHER" id="PTHR12555">
    <property type="entry name" value="UBIQUITIN FUSION DEGRADATON PROTEIN 1"/>
    <property type="match status" value="1"/>
</dbReference>
<feature type="region of interest" description="Disordered" evidence="3">
    <location>
        <begin position="522"/>
        <end position="557"/>
    </location>
</feature>
<proteinExistence type="predicted"/>
<accession>A0A915P9D4</accession>
<dbReference type="Gene3D" id="3.10.330.10">
    <property type="match status" value="1"/>
</dbReference>
<dbReference type="AlphaFoldDB" id="A0A915P9D4"/>
<dbReference type="InterPro" id="IPR004854">
    <property type="entry name" value="Ufd1-like"/>
</dbReference>
<evidence type="ECO:0000259" key="4">
    <source>
        <dbReference type="PROSITE" id="PS50002"/>
    </source>
</evidence>
<dbReference type="PANTHER" id="PTHR12555:SF13">
    <property type="entry name" value="UBIQUITIN RECOGNITION FACTOR IN ER-ASSOCIATED DEGRADATION PROTEIN 1"/>
    <property type="match status" value="1"/>
</dbReference>
<feature type="compositionally biased region" description="Basic residues" evidence="3">
    <location>
        <begin position="287"/>
        <end position="311"/>
    </location>
</feature>
<feature type="region of interest" description="Disordered" evidence="3">
    <location>
        <begin position="61"/>
        <end position="102"/>
    </location>
</feature>
<sequence length="557" mass="61394">MDEDGFYLGELNGIRGLVPSNFLQPAPQTTEPVLHSRPKGVAFCSDLNNSDYQMMAKTSIGSKKEQGGGGRGQQQQSLQGMGGTSGTGGGGREPSGNLPRITSSSKTLNKIQISNQQQQPSAPIPAKSLIKKSSDLSNRTIQQQPNVRKGSHAGAKGPHSVVKKKGASSSEPDCSTMLSPSFECVSVNSQPTERANSTYIQPQPTAAVSEYVVGGFQPNAVREYEVSEYVVGQAGNSTNNDNTRTTTTAVTESTTAVRTTTAVAVAIPAPSTNKPSTSNATTSSSTRHGHRSTSAHPHRHSHRHSSHQRRSRSAEAHNPSIFSPAELIEESEDEDEELLRHARMISLPPSFTGILPFLYDYEAPEDQCYLPPWMMQQLDLDDGYPVWIEYVRPELKTATFARFKPILSKRVRHVLEVQLSKYQCLSVGDEIAIEVGDVFLNFGKWVKYNKDELRFLVTTLEPTASAKITNCDLKVDFDDYELLTETAIFDEHKMEPEIDEDYKPGQLTFMRREGYKAHKLVKEMEKLNNTDNPKPKDNDVKKSGFSGKGFKLGKKPK</sequence>
<dbReference type="InterPro" id="IPR042299">
    <property type="entry name" value="Ufd1-like_Nn"/>
</dbReference>
<feature type="region of interest" description="Disordered" evidence="3">
    <location>
        <begin position="265"/>
        <end position="334"/>
    </location>
</feature>
<feature type="compositionally biased region" description="Polar residues" evidence="3">
    <location>
        <begin position="135"/>
        <end position="146"/>
    </location>
</feature>